<dbReference type="Proteomes" id="UP000567885">
    <property type="component" value="Unassembled WGS sequence"/>
</dbReference>
<protein>
    <recommendedName>
        <fullName evidence="4">ADF-H domain-containing protein</fullName>
    </recommendedName>
</protein>
<gene>
    <name evidence="2" type="ORF">FHETE_772</name>
</gene>
<dbReference type="AlphaFoldDB" id="A0A8H5WXU1"/>
<comment type="caution">
    <text evidence="2">The sequence shown here is derived from an EMBL/GenBank/DDBJ whole genome shotgun (WGS) entry which is preliminary data.</text>
</comment>
<dbReference type="OrthoDB" id="10006997at2759"/>
<evidence type="ECO:0008006" key="4">
    <source>
        <dbReference type="Google" id="ProtNLM"/>
    </source>
</evidence>
<sequence>MSAEPQTVNIPATKDEPAPIPSSYIDDRSKTALRELQNGDLLQLTADYTEGEFEFADLKREIAPDSLAQFFEAPAPNKFAFYRHPTGAVVLIWSRFPATSSAMKGRTSARARRDLAWYAEQEGIKTVDTLQVYSQKDMTSERLQEAISSSVKDTGL</sequence>
<evidence type="ECO:0000313" key="3">
    <source>
        <dbReference type="Proteomes" id="UP000567885"/>
    </source>
</evidence>
<name>A0A8H5WXU1_FUSHE</name>
<evidence type="ECO:0000256" key="1">
    <source>
        <dbReference type="SAM" id="MobiDB-lite"/>
    </source>
</evidence>
<accession>A0A8H5WXU1</accession>
<feature type="region of interest" description="Disordered" evidence="1">
    <location>
        <begin position="1"/>
        <end position="25"/>
    </location>
</feature>
<feature type="compositionally biased region" description="Polar residues" evidence="1">
    <location>
        <begin position="1"/>
        <end position="10"/>
    </location>
</feature>
<organism evidence="2 3">
    <name type="scientific">Fusarium heterosporum</name>
    <dbReference type="NCBI Taxonomy" id="42747"/>
    <lineage>
        <taxon>Eukaryota</taxon>
        <taxon>Fungi</taxon>
        <taxon>Dikarya</taxon>
        <taxon>Ascomycota</taxon>
        <taxon>Pezizomycotina</taxon>
        <taxon>Sordariomycetes</taxon>
        <taxon>Hypocreomycetidae</taxon>
        <taxon>Hypocreales</taxon>
        <taxon>Nectriaceae</taxon>
        <taxon>Fusarium</taxon>
        <taxon>Fusarium heterosporum species complex</taxon>
    </lineage>
</organism>
<evidence type="ECO:0000313" key="2">
    <source>
        <dbReference type="EMBL" id="KAF5679607.1"/>
    </source>
</evidence>
<dbReference type="EMBL" id="JAAGWQ010000011">
    <property type="protein sequence ID" value="KAF5679607.1"/>
    <property type="molecule type" value="Genomic_DNA"/>
</dbReference>
<proteinExistence type="predicted"/>
<reference evidence="2 3" key="1">
    <citation type="submission" date="2020-05" db="EMBL/GenBank/DDBJ databases">
        <title>Identification and distribution of gene clusters putatively required for synthesis of sphingolipid metabolism inhibitors in phylogenetically diverse species of the filamentous fungus Fusarium.</title>
        <authorList>
            <person name="Kim H.-S."/>
            <person name="Busman M."/>
            <person name="Brown D.W."/>
            <person name="Divon H."/>
            <person name="Uhlig S."/>
            <person name="Proctor R.H."/>
        </authorList>
    </citation>
    <scope>NUCLEOTIDE SEQUENCE [LARGE SCALE GENOMIC DNA]</scope>
    <source>
        <strain evidence="2 3">NRRL 20693</strain>
    </source>
</reference>
<keyword evidence="3" id="KW-1185">Reference proteome</keyword>